<evidence type="ECO:0000313" key="1">
    <source>
        <dbReference type="EMBL" id="CEG12108.1"/>
    </source>
</evidence>
<name>A0A098E7W7_9ZZZZ</name>
<sequence>MVFNWIGIQSKYKLITIKIYSGKKYINKKWLKEQKQKNFTSCGFQSRTNYLMVIR</sequence>
<proteinExistence type="predicted"/>
<accession>A0A098E7W7</accession>
<gene>
    <name evidence="1" type="ORF">MSIBF_A1950006</name>
</gene>
<dbReference type="AlphaFoldDB" id="A0A098E7W7"/>
<reference evidence="1" key="1">
    <citation type="submission" date="2014-09" db="EMBL/GenBank/DDBJ databases">
        <authorList>
            <person name="Probst J Alexander"/>
        </authorList>
    </citation>
    <scope>NUCLEOTIDE SEQUENCE</scope>
</reference>
<organism evidence="1">
    <name type="scientific">groundwater metagenome</name>
    <dbReference type="NCBI Taxonomy" id="717931"/>
    <lineage>
        <taxon>unclassified sequences</taxon>
        <taxon>metagenomes</taxon>
        <taxon>ecological metagenomes</taxon>
    </lineage>
</organism>
<dbReference type="EMBL" id="CCXY01000107">
    <property type="protein sequence ID" value="CEG12108.1"/>
    <property type="molecule type" value="Genomic_DNA"/>
</dbReference>
<protein>
    <submittedName>
        <fullName evidence="1">Uncharacterized protein</fullName>
    </submittedName>
</protein>